<evidence type="ECO:0000313" key="4">
    <source>
        <dbReference type="Proteomes" id="UP000487757"/>
    </source>
</evidence>
<dbReference type="InterPro" id="IPR001789">
    <property type="entry name" value="Sig_transdc_resp-reg_receiver"/>
</dbReference>
<dbReference type="EMBL" id="WKKH01000009">
    <property type="protein sequence ID" value="MRX75990.1"/>
    <property type="molecule type" value="Genomic_DNA"/>
</dbReference>
<sequence>MAISCIAIDDDFHSLENLISYIDKFPELELRQTFTEPLLALSEISVAEPVDIIFIDIEMPSLSGIALAGLLRQKAEHLIFTTAHPRYALDAFKVEADAYLLKPYSILHFAKAINSLYPAGSTAHTIFPVFEDQFFYLPSPENGEDLMRIDLNDLVSIEHLENEINFITLHHSFSAPRINFAKMITLLKRNLAFIEISEHITIAKSHIISVLDDQILLSGERLYEVAADHKERFEQFVENNRLKD</sequence>
<keyword evidence="1" id="KW-0597">Phosphoprotein</keyword>
<accession>A0A7K0FXS3</accession>
<evidence type="ECO:0000256" key="1">
    <source>
        <dbReference type="PROSITE-ProRule" id="PRU00169"/>
    </source>
</evidence>
<evidence type="ECO:0000259" key="2">
    <source>
        <dbReference type="PROSITE" id="PS50110"/>
    </source>
</evidence>
<organism evidence="3 4">
    <name type="scientific">Pedobacter petrophilus</name>
    <dbReference type="NCBI Taxonomy" id="1908241"/>
    <lineage>
        <taxon>Bacteria</taxon>
        <taxon>Pseudomonadati</taxon>
        <taxon>Bacteroidota</taxon>
        <taxon>Sphingobacteriia</taxon>
        <taxon>Sphingobacteriales</taxon>
        <taxon>Sphingobacteriaceae</taxon>
        <taxon>Pedobacter</taxon>
    </lineage>
</organism>
<proteinExistence type="predicted"/>
<dbReference type="SMART" id="SM00448">
    <property type="entry name" value="REC"/>
    <property type="match status" value="1"/>
</dbReference>
<gene>
    <name evidence="3" type="ORF">GJU39_07800</name>
</gene>
<feature type="modified residue" description="4-aspartylphosphate" evidence="1">
    <location>
        <position position="56"/>
    </location>
</feature>
<dbReference type="OrthoDB" id="9787344at2"/>
<protein>
    <submittedName>
        <fullName evidence="3">Response regulator</fullName>
    </submittedName>
</protein>
<feature type="domain" description="Response regulatory" evidence="2">
    <location>
        <begin position="4"/>
        <end position="117"/>
    </location>
</feature>
<dbReference type="RefSeq" id="WP_154280226.1">
    <property type="nucleotide sequence ID" value="NZ_JBHUJQ010000001.1"/>
</dbReference>
<dbReference type="InterPro" id="IPR011006">
    <property type="entry name" value="CheY-like_superfamily"/>
</dbReference>
<keyword evidence="4" id="KW-1185">Reference proteome</keyword>
<dbReference type="Pfam" id="PF00072">
    <property type="entry name" value="Response_reg"/>
    <property type="match status" value="1"/>
</dbReference>
<comment type="caution">
    <text evidence="3">The sequence shown here is derived from an EMBL/GenBank/DDBJ whole genome shotgun (WGS) entry which is preliminary data.</text>
</comment>
<evidence type="ECO:0000313" key="3">
    <source>
        <dbReference type="EMBL" id="MRX75990.1"/>
    </source>
</evidence>
<dbReference type="SUPFAM" id="SSF52172">
    <property type="entry name" value="CheY-like"/>
    <property type="match status" value="1"/>
</dbReference>
<dbReference type="PROSITE" id="PS50110">
    <property type="entry name" value="RESPONSE_REGULATORY"/>
    <property type="match status" value="1"/>
</dbReference>
<dbReference type="Proteomes" id="UP000487757">
    <property type="component" value="Unassembled WGS sequence"/>
</dbReference>
<dbReference type="AlphaFoldDB" id="A0A7K0FXS3"/>
<dbReference type="Gene3D" id="3.40.50.2300">
    <property type="match status" value="1"/>
</dbReference>
<dbReference type="GO" id="GO:0000160">
    <property type="term" value="P:phosphorelay signal transduction system"/>
    <property type="evidence" value="ECO:0007669"/>
    <property type="project" value="InterPro"/>
</dbReference>
<name>A0A7K0FXS3_9SPHI</name>
<reference evidence="3 4" key="1">
    <citation type="submission" date="2019-11" db="EMBL/GenBank/DDBJ databases">
        <title>Pedobacter petrophilus genome.</title>
        <authorList>
            <person name="Feldbauer M.J."/>
            <person name="Newman J.D."/>
        </authorList>
    </citation>
    <scope>NUCLEOTIDE SEQUENCE [LARGE SCALE GENOMIC DNA]</scope>
    <source>
        <strain evidence="3 4">LMG 29686</strain>
    </source>
</reference>